<evidence type="ECO:0000313" key="3">
    <source>
        <dbReference type="Proteomes" id="UP001057375"/>
    </source>
</evidence>
<evidence type="ECO:0000313" key="2">
    <source>
        <dbReference type="EMBL" id="GKT35804.1"/>
    </source>
</evidence>
<accession>A0ABQ5KWI3</accession>
<comment type="caution">
    <text evidence="2">The sequence shown here is derived from an EMBL/GenBank/DDBJ whole genome shotgun (WGS) entry which is preliminary data.</text>
</comment>
<feature type="compositionally biased region" description="Basic and acidic residues" evidence="1">
    <location>
        <begin position="283"/>
        <end position="305"/>
    </location>
</feature>
<feature type="region of interest" description="Disordered" evidence="1">
    <location>
        <begin position="33"/>
        <end position="347"/>
    </location>
</feature>
<protein>
    <submittedName>
        <fullName evidence="2">Uncharacterized protein</fullName>
    </submittedName>
</protein>
<proteinExistence type="predicted"/>
<dbReference type="Proteomes" id="UP001057375">
    <property type="component" value="Unassembled WGS sequence"/>
</dbReference>
<organism evidence="2 3">
    <name type="scientific">Aduncisulcus paluster</name>
    <dbReference type="NCBI Taxonomy" id="2918883"/>
    <lineage>
        <taxon>Eukaryota</taxon>
        <taxon>Metamonada</taxon>
        <taxon>Carpediemonas-like organisms</taxon>
        <taxon>Aduncisulcus</taxon>
    </lineage>
</organism>
<feature type="compositionally biased region" description="Basic and acidic residues" evidence="1">
    <location>
        <begin position="407"/>
        <end position="418"/>
    </location>
</feature>
<feature type="region of interest" description="Disordered" evidence="1">
    <location>
        <begin position="361"/>
        <end position="418"/>
    </location>
</feature>
<sequence>DQKMKRKKLKAQKNTKASVALSSVGVIVTRKWRLLQGPKDETQKTQSPEKERERERDGHSSRGIQYREGHREGRRGGVRERMMGPRERSDGRRAYEHRSDNRRGYESPRDGMGRDGRREEDMIRQGVQERELQERERERDGHSSRGIQYREGHREGRRGGVRERMMGPRERSDGRRAYEHRSDNRRGYESPRDGMGRDGRREEDMIRQGVQERELQERERETPEPSQDRAPRSRSHDMSGRVNLKDRGGEGRRGWRQHSHPGNGRSGRSDYSRGNGLRGSFSDLKEDRHRESFPPKSGSVEDKDLNPVLKTPFQHSPAKNKERLGAYHTLDETSHPKPREETRSEYSSLFMSSGDVMSSVISASIAQKPTEKKVEPSSSEKSKAIPDSKSKPSNGDDLSGFGFDDDGFGKDLGKDIWF</sequence>
<feature type="non-terminal residue" evidence="2">
    <location>
        <position position="1"/>
    </location>
</feature>
<keyword evidence="3" id="KW-1185">Reference proteome</keyword>
<name>A0ABQ5KWI3_9EUKA</name>
<reference evidence="2" key="1">
    <citation type="submission" date="2022-03" db="EMBL/GenBank/DDBJ databases">
        <title>Draft genome sequence of Aduncisulcus paluster, a free-living microaerophilic Fornicata.</title>
        <authorList>
            <person name="Yuyama I."/>
            <person name="Kume K."/>
            <person name="Tamura T."/>
            <person name="Inagaki Y."/>
            <person name="Hashimoto T."/>
        </authorList>
    </citation>
    <scope>NUCLEOTIDE SEQUENCE</scope>
    <source>
        <strain evidence="2">NY0171</strain>
    </source>
</reference>
<gene>
    <name evidence="2" type="ORF">ADUPG1_008888</name>
</gene>
<dbReference type="EMBL" id="BQXS01011071">
    <property type="protein sequence ID" value="GKT35804.1"/>
    <property type="molecule type" value="Genomic_DNA"/>
</dbReference>
<evidence type="ECO:0000256" key="1">
    <source>
        <dbReference type="SAM" id="MobiDB-lite"/>
    </source>
</evidence>
<feature type="compositionally biased region" description="Basic and acidic residues" evidence="1">
    <location>
        <begin position="38"/>
        <end position="253"/>
    </location>
</feature>
<feature type="compositionally biased region" description="Basic and acidic residues" evidence="1">
    <location>
        <begin position="319"/>
        <end position="344"/>
    </location>
</feature>
<feature type="compositionally biased region" description="Basic and acidic residues" evidence="1">
    <location>
        <begin position="369"/>
        <end position="390"/>
    </location>
</feature>